<keyword evidence="2" id="KW-1133">Transmembrane helix</keyword>
<evidence type="ECO:0000313" key="3">
    <source>
        <dbReference type="EMBL" id="OLQ13577.1"/>
    </source>
</evidence>
<keyword evidence="2" id="KW-0472">Membrane</keyword>
<proteinExistence type="predicted"/>
<feature type="region of interest" description="Disordered" evidence="1">
    <location>
        <begin position="30"/>
        <end position="69"/>
    </location>
</feature>
<evidence type="ECO:0000256" key="1">
    <source>
        <dbReference type="SAM" id="MobiDB-lite"/>
    </source>
</evidence>
<reference evidence="3 4" key="1">
    <citation type="submission" date="2016-02" db="EMBL/GenBank/DDBJ databases">
        <title>Genome analysis of coral dinoflagellate symbionts highlights evolutionary adaptations to a symbiotic lifestyle.</title>
        <authorList>
            <person name="Aranda M."/>
            <person name="Li Y."/>
            <person name="Liew Y.J."/>
            <person name="Baumgarten S."/>
            <person name="Simakov O."/>
            <person name="Wilson M."/>
            <person name="Piel J."/>
            <person name="Ashoor H."/>
            <person name="Bougouffa S."/>
            <person name="Bajic V.B."/>
            <person name="Ryu T."/>
            <person name="Ravasi T."/>
            <person name="Bayer T."/>
            <person name="Micklem G."/>
            <person name="Kim H."/>
            <person name="Bhak J."/>
            <person name="Lajeunesse T.C."/>
            <person name="Voolstra C.R."/>
        </authorList>
    </citation>
    <scope>NUCLEOTIDE SEQUENCE [LARGE SCALE GENOMIC DNA]</scope>
    <source>
        <strain evidence="3 4">CCMP2467</strain>
    </source>
</reference>
<dbReference type="EMBL" id="LSRX01000026">
    <property type="protein sequence ID" value="OLQ13577.1"/>
    <property type="molecule type" value="Genomic_DNA"/>
</dbReference>
<comment type="caution">
    <text evidence="3">The sequence shown here is derived from an EMBL/GenBank/DDBJ whole genome shotgun (WGS) entry which is preliminary data.</text>
</comment>
<sequence length="155" mass="16703">MRVGVELQQLHRSAAYHWAPDLPSGAWVGRVGGRSPRRPLSPSGGEDRSTFAAYAKDDDDNDGLGSRYDAHPHFAHDVVDEGQPSVHEHLDDYDIAGEEEDDAAAAAGAEDDDTNHSNMVMMMLVVMTVVLMGVMMGVMMMMMAVTVIVAGVAEC</sequence>
<keyword evidence="4" id="KW-1185">Reference proteome</keyword>
<evidence type="ECO:0000256" key="2">
    <source>
        <dbReference type="SAM" id="Phobius"/>
    </source>
</evidence>
<name>A0A1Q9F1N9_SYMMI</name>
<keyword evidence="2" id="KW-0812">Transmembrane</keyword>
<organism evidence="3 4">
    <name type="scientific">Symbiodinium microadriaticum</name>
    <name type="common">Dinoflagellate</name>
    <name type="synonym">Zooxanthella microadriatica</name>
    <dbReference type="NCBI Taxonomy" id="2951"/>
    <lineage>
        <taxon>Eukaryota</taxon>
        <taxon>Sar</taxon>
        <taxon>Alveolata</taxon>
        <taxon>Dinophyceae</taxon>
        <taxon>Suessiales</taxon>
        <taxon>Symbiodiniaceae</taxon>
        <taxon>Symbiodinium</taxon>
    </lineage>
</organism>
<dbReference type="Proteomes" id="UP000186817">
    <property type="component" value="Unassembled WGS sequence"/>
</dbReference>
<evidence type="ECO:0000313" key="4">
    <source>
        <dbReference type="Proteomes" id="UP000186817"/>
    </source>
</evidence>
<feature type="transmembrane region" description="Helical" evidence="2">
    <location>
        <begin position="124"/>
        <end position="153"/>
    </location>
</feature>
<dbReference type="AlphaFoldDB" id="A0A1Q9F1N9"/>
<protein>
    <submittedName>
        <fullName evidence="3">Uncharacterized protein</fullName>
    </submittedName>
</protein>
<accession>A0A1Q9F1N9</accession>
<gene>
    <name evidence="3" type="ORF">AK812_SmicGene2392</name>
</gene>